<evidence type="ECO:0000313" key="2">
    <source>
        <dbReference type="Proteomes" id="UP000244855"/>
    </source>
</evidence>
<dbReference type="AlphaFoldDB" id="A0A2V1E240"/>
<organism evidence="1 2">
    <name type="scientific">Periconia macrospinosa</name>
    <dbReference type="NCBI Taxonomy" id="97972"/>
    <lineage>
        <taxon>Eukaryota</taxon>
        <taxon>Fungi</taxon>
        <taxon>Dikarya</taxon>
        <taxon>Ascomycota</taxon>
        <taxon>Pezizomycotina</taxon>
        <taxon>Dothideomycetes</taxon>
        <taxon>Pleosporomycetidae</taxon>
        <taxon>Pleosporales</taxon>
        <taxon>Massarineae</taxon>
        <taxon>Periconiaceae</taxon>
        <taxon>Periconia</taxon>
    </lineage>
</organism>
<sequence length="64" mass="7421">LLITKFIANLSLYNSTKVTPFKVTKRYNLKLGIKLLYLFNNILPTLVKLERDCANKFANYIKAI</sequence>
<reference evidence="1 2" key="1">
    <citation type="journal article" date="2018" name="Sci. Rep.">
        <title>Comparative genomics provides insights into the lifestyle and reveals functional heterogeneity of dark septate endophytic fungi.</title>
        <authorList>
            <person name="Knapp D.G."/>
            <person name="Nemeth J.B."/>
            <person name="Barry K."/>
            <person name="Hainaut M."/>
            <person name="Henrissat B."/>
            <person name="Johnson J."/>
            <person name="Kuo A."/>
            <person name="Lim J.H.P."/>
            <person name="Lipzen A."/>
            <person name="Nolan M."/>
            <person name="Ohm R.A."/>
            <person name="Tamas L."/>
            <person name="Grigoriev I.V."/>
            <person name="Spatafora J.W."/>
            <person name="Nagy L.G."/>
            <person name="Kovacs G.M."/>
        </authorList>
    </citation>
    <scope>NUCLEOTIDE SEQUENCE [LARGE SCALE GENOMIC DNA]</scope>
    <source>
        <strain evidence="1 2">DSE2036</strain>
    </source>
</reference>
<gene>
    <name evidence="1" type="ORF">DM02DRAFT_518834</name>
</gene>
<protein>
    <submittedName>
        <fullName evidence="1">Uncharacterized protein</fullName>
    </submittedName>
</protein>
<proteinExistence type="predicted"/>
<feature type="non-terminal residue" evidence="1">
    <location>
        <position position="1"/>
    </location>
</feature>
<accession>A0A2V1E240</accession>
<name>A0A2V1E240_9PLEO</name>
<dbReference type="Proteomes" id="UP000244855">
    <property type="component" value="Unassembled WGS sequence"/>
</dbReference>
<dbReference type="EMBL" id="KZ805322">
    <property type="protein sequence ID" value="PVI04319.1"/>
    <property type="molecule type" value="Genomic_DNA"/>
</dbReference>
<keyword evidence="2" id="KW-1185">Reference proteome</keyword>
<evidence type="ECO:0000313" key="1">
    <source>
        <dbReference type="EMBL" id="PVI04319.1"/>
    </source>
</evidence>